<dbReference type="Proteomes" id="UP001469553">
    <property type="component" value="Unassembled WGS sequence"/>
</dbReference>
<evidence type="ECO:0000313" key="2">
    <source>
        <dbReference type="EMBL" id="MEQ2306829.1"/>
    </source>
</evidence>
<organism evidence="2 3">
    <name type="scientific">Ameca splendens</name>
    <dbReference type="NCBI Taxonomy" id="208324"/>
    <lineage>
        <taxon>Eukaryota</taxon>
        <taxon>Metazoa</taxon>
        <taxon>Chordata</taxon>
        <taxon>Craniata</taxon>
        <taxon>Vertebrata</taxon>
        <taxon>Euteleostomi</taxon>
        <taxon>Actinopterygii</taxon>
        <taxon>Neopterygii</taxon>
        <taxon>Teleostei</taxon>
        <taxon>Neoteleostei</taxon>
        <taxon>Acanthomorphata</taxon>
        <taxon>Ovalentaria</taxon>
        <taxon>Atherinomorphae</taxon>
        <taxon>Cyprinodontiformes</taxon>
        <taxon>Goodeidae</taxon>
        <taxon>Ameca</taxon>
    </lineage>
</organism>
<dbReference type="EMBL" id="JAHRIP010066592">
    <property type="protein sequence ID" value="MEQ2306829.1"/>
    <property type="molecule type" value="Genomic_DNA"/>
</dbReference>
<evidence type="ECO:0000313" key="3">
    <source>
        <dbReference type="Proteomes" id="UP001469553"/>
    </source>
</evidence>
<gene>
    <name evidence="2" type="ORF">AMECASPLE_012226</name>
</gene>
<feature type="compositionally biased region" description="Polar residues" evidence="1">
    <location>
        <begin position="55"/>
        <end position="64"/>
    </location>
</feature>
<feature type="region of interest" description="Disordered" evidence="1">
    <location>
        <begin position="36"/>
        <end position="64"/>
    </location>
</feature>
<reference evidence="2 3" key="1">
    <citation type="submission" date="2021-06" db="EMBL/GenBank/DDBJ databases">
        <authorList>
            <person name="Palmer J.M."/>
        </authorList>
    </citation>
    <scope>NUCLEOTIDE SEQUENCE [LARGE SCALE GENOMIC DNA]</scope>
    <source>
        <strain evidence="2 3">AS_MEX2019</strain>
        <tissue evidence="2">Muscle</tissue>
    </source>
</reference>
<evidence type="ECO:0000256" key="1">
    <source>
        <dbReference type="SAM" id="MobiDB-lite"/>
    </source>
</evidence>
<sequence length="64" mass="7024">LNCGWRFHLNCTSTANCLALSVNTFRWKRGQLSPPALGSLQSSQPDQPLQDQGSHSFQGNCCCL</sequence>
<feature type="compositionally biased region" description="Low complexity" evidence="1">
    <location>
        <begin position="38"/>
        <end position="54"/>
    </location>
</feature>
<keyword evidence="3" id="KW-1185">Reference proteome</keyword>
<protein>
    <submittedName>
        <fullName evidence="2">Uncharacterized protein</fullName>
    </submittedName>
</protein>
<proteinExistence type="predicted"/>
<name>A0ABV0ZLT7_9TELE</name>
<comment type="caution">
    <text evidence="2">The sequence shown here is derived from an EMBL/GenBank/DDBJ whole genome shotgun (WGS) entry which is preliminary data.</text>
</comment>
<accession>A0ABV0ZLT7</accession>
<feature type="non-terminal residue" evidence="2">
    <location>
        <position position="1"/>
    </location>
</feature>